<dbReference type="AlphaFoldDB" id="A0A6J7H1H7"/>
<dbReference type="InterPro" id="IPR005908">
    <property type="entry name" value="G1P_thy_trans_l"/>
</dbReference>
<dbReference type="Gene3D" id="3.90.550.10">
    <property type="entry name" value="Spore Coat Polysaccharide Biosynthesis Protein SpsA, Chain A"/>
    <property type="match status" value="1"/>
</dbReference>
<evidence type="ECO:0000313" key="2">
    <source>
        <dbReference type="EMBL" id="CAB4914787.1"/>
    </source>
</evidence>
<dbReference type="SUPFAM" id="SSF53448">
    <property type="entry name" value="Nucleotide-diphospho-sugar transferases"/>
    <property type="match status" value="1"/>
</dbReference>
<dbReference type="Gene3D" id="2.160.10.10">
    <property type="entry name" value="Hexapeptide repeat proteins"/>
    <property type="match status" value="1"/>
</dbReference>
<dbReference type="InterPro" id="IPR005835">
    <property type="entry name" value="NTP_transferase_dom"/>
</dbReference>
<organism evidence="2">
    <name type="scientific">freshwater metagenome</name>
    <dbReference type="NCBI Taxonomy" id="449393"/>
    <lineage>
        <taxon>unclassified sequences</taxon>
        <taxon>metagenomes</taxon>
        <taxon>ecological metagenomes</taxon>
    </lineage>
</organism>
<dbReference type="InterPro" id="IPR029044">
    <property type="entry name" value="Nucleotide-diphossugar_trans"/>
</dbReference>
<reference evidence="2" key="1">
    <citation type="submission" date="2020-05" db="EMBL/GenBank/DDBJ databases">
        <authorList>
            <person name="Chiriac C."/>
            <person name="Salcher M."/>
            <person name="Ghai R."/>
            <person name="Kavagutti S V."/>
        </authorList>
    </citation>
    <scope>NUCLEOTIDE SEQUENCE</scope>
</reference>
<proteinExistence type="predicted"/>
<dbReference type="Pfam" id="PF00483">
    <property type="entry name" value="NTP_transferase"/>
    <property type="match status" value="1"/>
</dbReference>
<protein>
    <submittedName>
        <fullName evidence="2">Unannotated protein</fullName>
    </submittedName>
</protein>
<feature type="domain" description="Nucleotidyl transferase" evidence="1">
    <location>
        <begin position="5"/>
        <end position="238"/>
    </location>
</feature>
<name>A0A6J7H1H7_9ZZZZ</name>
<dbReference type="CDD" id="cd04189">
    <property type="entry name" value="G1P_TT_long"/>
    <property type="match status" value="1"/>
</dbReference>
<gene>
    <name evidence="2" type="ORF">UFOPK3564_01495</name>
</gene>
<dbReference type="PANTHER" id="PTHR42883:SF2">
    <property type="entry name" value="THYMIDYLYLTRANSFERASE"/>
    <property type="match status" value="1"/>
</dbReference>
<evidence type="ECO:0000259" key="1">
    <source>
        <dbReference type="Pfam" id="PF00483"/>
    </source>
</evidence>
<dbReference type="NCBIfam" id="TIGR01208">
    <property type="entry name" value="rmlA_long"/>
    <property type="match status" value="1"/>
</dbReference>
<sequence>MPHLKGLILSGGRGTRLRPITHTSAKQLVPVANQPVLFYGIRSMVEAGITEIGIILNPETGGEIREVAGDGSQFGAQITYIDQVSPDGLAHAVLTAEPFLGDSSFVMYLGDNLLQGGISELVQQFEEHAPDAMILLQPVDDPTAYGVAELEDGRVARLVEKPKEPKSDLALVGVYLFTKRILEAAKAIEPSPRGELEITDAIQWQVDQGDRVEPHVVHGWWKDTGKLADMLEANRLILETIERRVDGDVDEHSQVEGRVIIEPGARIVRSVVRGPVVIGRDAVVEDSYVGPYSAIAADAVVERSEVEHSILLERAKLIGLEGRIESSLLGRDVIVRRGERTPRAYRFMVGDNSEIEIL</sequence>
<accession>A0A6J7H1H7</accession>
<dbReference type="EMBL" id="CAFBMK010000075">
    <property type="protein sequence ID" value="CAB4914787.1"/>
    <property type="molecule type" value="Genomic_DNA"/>
</dbReference>
<dbReference type="PANTHER" id="PTHR42883">
    <property type="entry name" value="GLUCOSE-1-PHOSPHATE THYMIDYLTRANSFERASE"/>
    <property type="match status" value="1"/>
</dbReference>